<feature type="domain" description="Rhamnogalacturonan lyase" evidence="1">
    <location>
        <begin position="43"/>
        <end position="109"/>
    </location>
</feature>
<protein>
    <recommendedName>
        <fullName evidence="1">Rhamnogalacturonan lyase domain-containing protein</fullName>
    </recommendedName>
</protein>
<organism evidence="2 3">
    <name type="scientific">Saponaria officinalis</name>
    <name type="common">Common soapwort</name>
    <name type="synonym">Lychnis saponaria</name>
    <dbReference type="NCBI Taxonomy" id="3572"/>
    <lineage>
        <taxon>Eukaryota</taxon>
        <taxon>Viridiplantae</taxon>
        <taxon>Streptophyta</taxon>
        <taxon>Embryophyta</taxon>
        <taxon>Tracheophyta</taxon>
        <taxon>Spermatophyta</taxon>
        <taxon>Magnoliopsida</taxon>
        <taxon>eudicotyledons</taxon>
        <taxon>Gunneridae</taxon>
        <taxon>Pentapetalae</taxon>
        <taxon>Caryophyllales</taxon>
        <taxon>Caryophyllaceae</taxon>
        <taxon>Caryophylleae</taxon>
        <taxon>Saponaria</taxon>
    </lineage>
</organism>
<dbReference type="CDD" id="cd10316">
    <property type="entry name" value="RGL4_M"/>
    <property type="match status" value="1"/>
</dbReference>
<evidence type="ECO:0000313" key="3">
    <source>
        <dbReference type="Proteomes" id="UP001443914"/>
    </source>
</evidence>
<accession>A0AAW1H1W4</accession>
<dbReference type="Gene3D" id="2.60.40.1120">
    <property type="entry name" value="Carboxypeptidase-like, regulatory domain"/>
    <property type="match status" value="1"/>
</dbReference>
<reference evidence="2" key="1">
    <citation type="submission" date="2024-03" db="EMBL/GenBank/DDBJ databases">
        <title>WGS assembly of Saponaria officinalis var. Norfolk2.</title>
        <authorList>
            <person name="Jenkins J."/>
            <person name="Shu S."/>
            <person name="Grimwood J."/>
            <person name="Barry K."/>
            <person name="Goodstein D."/>
            <person name="Schmutz J."/>
            <person name="Leebens-Mack J."/>
            <person name="Osbourn A."/>
        </authorList>
    </citation>
    <scope>NUCLEOTIDE SEQUENCE [LARGE SCALE GENOMIC DNA]</scope>
    <source>
        <strain evidence="2">JIC</strain>
    </source>
</reference>
<dbReference type="SUPFAM" id="SSF49452">
    <property type="entry name" value="Starch-binding domain-like"/>
    <property type="match status" value="1"/>
</dbReference>
<dbReference type="EMBL" id="JBDFQZ010000013">
    <property type="protein sequence ID" value="KAK9669816.1"/>
    <property type="molecule type" value="Genomic_DNA"/>
</dbReference>
<dbReference type="InterPro" id="IPR029413">
    <property type="entry name" value="RG-lyase_II"/>
</dbReference>
<dbReference type="InterPro" id="IPR051850">
    <property type="entry name" value="Polysacch_Lyase_4"/>
</dbReference>
<dbReference type="PANTHER" id="PTHR32018">
    <property type="entry name" value="RHAMNOGALACTURONATE LYASE FAMILY PROTEIN"/>
    <property type="match status" value="1"/>
</dbReference>
<evidence type="ECO:0000313" key="2">
    <source>
        <dbReference type="EMBL" id="KAK9669816.1"/>
    </source>
</evidence>
<name>A0AAW1H1W4_SAPOF</name>
<comment type="caution">
    <text evidence="2">The sequence shown here is derived from an EMBL/GenBank/DDBJ whole genome shotgun (WGS) entry which is preliminary data.</text>
</comment>
<sequence length="152" mass="17423">MFGLSLWIISLGAGGENPSHIRLLMLMEEIALMMYLMKNLSASGAYVGLVAPEEVGSWQRESKGYQFWTRTDDKGHFIIDNIRLGNYNLYAWVPGFIGYYKYNTSLTVTGFFWLKISCSYQTIWSSFPAQVLLHTKQMMKSRGAFCIHQLKV</sequence>
<dbReference type="InterPro" id="IPR013784">
    <property type="entry name" value="Carb-bd-like_fold"/>
</dbReference>
<dbReference type="GO" id="GO:0030246">
    <property type="term" value="F:carbohydrate binding"/>
    <property type="evidence" value="ECO:0007669"/>
    <property type="project" value="InterPro"/>
</dbReference>
<dbReference type="Pfam" id="PF14686">
    <property type="entry name" value="fn3_3"/>
    <property type="match status" value="1"/>
</dbReference>
<keyword evidence="3" id="KW-1185">Reference proteome</keyword>
<dbReference type="Proteomes" id="UP001443914">
    <property type="component" value="Unassembled WGS sequence"/>
</dbReference>
<evidence type="ECO:0000259" key="1">
    <source>
        <dbReference type="Pfam" id="PF14686"/>
    </source>
</evidence>
<gene>
    <name evidence="2" type="ORF">RND81_13G156300</name>
</gene>
<proteinExistence type="predicted"/>
<dbReference type="AlphaFoldDB" id="A0AAW1H1W4"/>
<dbReference type="PANTHER" id="PTHR32018:SF54">
    <property type="entry name" value="RHAMNOGALACTURONATE LYASE B ISOFORM X1-RELATED"/>
    <property type="match status" value="1"/>
</dbReference>